<reference evidence="2" key="1">
    <citation type="journal article" date="2019" name="Int. J. Syst. Evol. Microbiol.">
        <title>Halobacteriovorax valvorus sp. nov., a novel prokaryotic predator isolated from coastal seawater of China.</title>
        <authorList>
            <person name="Chen M.-X."/>
        </authorList>
    </citation>
    <scope>NUCLEOTIDE SEQUENCE [LARGE SCALE GENOMIC DNA]</scope>
    <source>
        <strain evidence="2">BL9</strain>
    </source>
</reference>
<accession>A0ABY0IM85</accession>
<evidence type="ECO:0000313" key="1">
    <source>
        <dbReference type="EMBL" id="RZF22357.1"/>
    </source>
</evidence>
<keyword evidence="2" id="KW-1185">Reference proteome</keyword>
<organism evidence="1 2">
    <name type="scientific">Halobacteriovorax vibrionivorans</name>
    <dbReference type="NCBI Taxonomy" id="2152716"/>
    <lineage>
        <taxon>Bacteria</taxon>
        <taxon>Pseudomonadati</taxon>
        <taxon>Bdellovibrionota</taxon>
        <taxon>Bacteriovoracia</taxon>
        <taxon>Bacteriovoracales</taxon>
        <taxon>Halobacteriovoraceae</taxon>
        <taxon>Halobacteriovorax</taxon>
    </lineage>
</organism>
<dbReference type="RefSeq" id="WP_114705302.1">
    <property type="nucleotide sequence ID" value="NZ_QDKL01000001.1"/>
</dbReference>
<name>A0ABY0IM85_9BACT</name>
<comment type="caution">
    <text evidence="1">The sequence shown here is derived from an EMBL/GenBank/DDBJ whole genome shotgun (WGS) entry which is preliminary data.</text>
</comment>
<sequence>MIQKIIICTLLITTSYADFNGRWSGEGFAKTASASSPCENVYFRLSLSQEKFKIQDGGYNCSGLSAEYPYSVFTIQGSDLIYKGEISGRISDNEIEIFSIEDGFQLLFTKIDNQTIKVEERWQDGDDFLVINSSLELIK</sequence>
<evidence type="ECO:0008006" key="3">
    <source>
        <dbReference type="Google" id="ProtNLM"/>
    </source>
</evidence>
<dbReference type="Proteomes" id="UP000443582">
    <property type="component" value="Unassembled WGS sequence"/>
</dbReference>
<gene>
    <name evidence="1" type="ORF">DAY19_00895</name>
</gene>
<protein>
    <recommendedName>
        <fullName evidence="3">Lipocalin-like domain-containing protein</fullName>
    </recommendedName>
</protein>
<dbReference type="EMBL" id="QDKL01000001">
    <property type="protein sequence ID" value="RZF22357.1"/>
    <property type="molecule type" value="Genomic_DNA"/>
</dbReference>
<proteinExistence type="predicted"/>
<evidence type="ECO:0000313" key="2">
    <source>
        <dbReference type="Proteomes" id="UP000443582"/>
    </source>
</evidence>